<sequence length="402" mass="42786">MRASVSHHLEPVTRKMLLVLAPLLLLQCLLLLPVGARAGLGLPSDRAAAYSNGTHSRAWAFWTDTASDICASDKGAQCLAGITCFVGGDFQCDRQNPCPEYHVCSYGRCQCRFPFPKRCLDFLKQCDLQEFSSCSFGLCYKYLLEDEPWTAMMEPIWIGAIVCFFCVAVGLCACKSLLAAGPSPARRSSDGAQSVNSMQRWIDERLRDRPPRYDEMLLAAPAAGAGAGAGRGGAEGAPASPTPTPAGIPVPSYQELEKPPSYDFAMAERQTSSLYEQTPVADGPPPPYSGMAMVLMEEDGMGFSNPCFEEDHDVSPAPAASTLSLTSVESSSSFRSTASSCSSYVSASSSGGDGHPPQQLLTVSQVVALQEMMLREAHAHAAHQAGDAPGPGPSLPPAWTSF</sequence>
<evidence type="ECO:0000313" key="5">
    <source>
        <dbReference type="Proteomes" id="UP001219518"/>
    </source>
</evidence>
<keyword evidence="4" id="KW-0675">Receptor</keyword>
<feature type="chain" id="PRO_5041941673" evidence="3">
    <location>
        <begin position="39"/>
        <end position="402"/>
    </location>
</feature>
<name>A0AAE1GZP7_9NEOP</name>
<feature type="signal peptide" evidence="3">
    <location>
        <begin position="1"/>
        <end position="38"/>
    </location>
</feature>
<feature type="region of interest" description="Disordered" evidence="1">
    <location>
        <begin position="227"/>
        <end position="254"/>
    </location>
</feature>
<proteinExistence type="predicted"/>
<evidence type="ECO:0000256" key="3">
    <source>
        <dbReference type="SAM" id="SignalP"/>
    </source>
</evidence>
<keyword evidence="3" id="KW-0732">Signal</keyword>
<reference evidence="4" key="2">
    <citation type="journal article" date="2023" name="BMC Genomics">
        <title>Pest status, molecular evolution, and epigenetic factors derived from the genome assembly of Frankliniella fusca, a thysanopteran phytovirus vector.</title>
        <authorList>
            <person name="Catto M.A."/>
            <person name="Labadie P.E."/>
            <person name="Jacobson A.L."/>
            <person name="Kennedy G.G."/>
            <person name="Srinivasan R."/>
            <person name="Hunt B.G."/>
        </authorList>
    </citation>
    <scope>NUCLEOTIDE SEQUENCE</scope>
    <source>
        <strain evidence="4">PL_HMW_Pooled</strain>
    </source>
</reference>
<keyword evidence="2" id="KW-1133">Transmembrane helix</keyword>
<gene>
    <name evidence="4" type="ORF">KUF71_021602</name>
</gene>
<evidence type="ECO:0000256" key="2">
    <source>
        <dbReference type="SAM" id="Phobius"/>
    </source>
</evidence>
<dbReference type="AlphaFoldDB" id="A0AAE1GZP7"/>
<dbReference type="Proteomes" id="UP001219518">
    <property type="component" value="Unassembled WGS sequence"/>
</dbReference>
<comment type="caution">
    <text evidence="4">The sequence shown here is derived from an EMBL/GenBank/DDBJ whole genome shotgun (WGS) entry which is preliminary data.</text>
</comment>
<keyword evidence="4" id="KW-0449">Lipoprotein</keyword>
<protein>
    <submittedName>
        <fullName evidence="4">Low-density lipoprotein receptor-related protein</fullName>
    </submittedName>
</protein>
<evidence type="ECO:0000313" key="4">
    <source>
        <dbReference type="EMBL" id="KAK3912032.1"/>
    </source>
</evidence>
<organism evidence="4 5">
    <name type="scientific">Frankliniella fusca</name>
    <dbReference type="NCBI Taxonomy" id="407009"/>
    <lineage>
        <taxon>Eukaryota</taxon>
        <taxon>Metazoa</taxon>
        <taxon>Ecdysozoa</taxon>
        <taxon>Arthropoda</taxon>
        <taxon>Hexapoda</taxon>
        <taxon>Insecta</taxon>
        <taxon>Pterygota</taxon>
        <taxon>Neoptera</taxon>
        <taxon>Paraneoptera</taxon>
        <taxon>Thysanoptera</taxon>
        <taxon>Terebrantia</taxon>
        <taxon>Thripoidea</taxon>
        <taxon>Thripidae</taxon>
        <taxon>Frankliniella</taxon>
    </lineage>
</organism>
<keyword evidence="2" id="KW-0812">Transmembrane</keyword>
<evidence type="ECO:0000256" key="1">
    <source>
        <dbReference type="SAM" id="MobiDB-lite"/>
    </source>
</evidence>
<dbReference type="EMBL" id="JAHWGI010000289">
    <property type="protein sequence ID" value="KAK3912032.1"/>
    <property type="molecule type" value="Genomic_DNA"/>
</dbReference>
<reference evidence="4" key="1">
    <citation type="submission" date="2021-07" db="EMBL/GenBank/DDBJ databases">
        <authorList>
            <person name="Catto M.A."/>
            <person name="Jacobson A."/>
            <person name="Kennedy G."/>
            <person name="Labadie P."/>
            <person name="Hunt B.G."/>
            <person name="Srinivasan R."/>
        </authorList>
    </citation>
    <scope>NUCLEOTIDE SEQUENCE</scope>
    <source>
        <strain evidence="4">PL_HMW_Pooled</strain>
        <tissue evidence="4">Head</tissue>
    </source>
</reference>
<accession>A0AAE1GZP7</accession>
<keyword evidence="5" id="KW-1185">Reference proteome</keyword>
<feature type="region of interest" description="Disordered" evidence="1">
    <location>
        <begin position="378"/>
        <end position="402"/>
    </location>
</feature>
<keyword evidence="2" id="KW-0472">Membrane</keyword>
<feature type="transmembrane region" description="Helical" evidence="2">
    <location>
        <begin position="156"/>
        <end position="178"/>
    </location>
</feature>